<dbReference type="SUPFAM" id="SSF160719">
    <property type="entry name" value="gpW/gp25-like"/>
    <property type="match status" value="1"/>
</dbReference>
<proteinExistence type="predicted"/>
<dbReference type="Gene3D" id="3.10.450.40">
    <property type="match status" value="1"/>
</dbReference>
<dbReference type="KEGG" id="asip:AQUSIP_12840"/>
<dbReference type="AlphaFoldDB" id="A0A5E4PHX7"/>
<dbReference type="EMBL" id="LR699119">
    <property type="protein sequence ID" value="VVC75983.1"/>
    <property type="molecule type" value="Genomic_DNA"/>
</dbReference>
<keyword evidence="2" id="KW-1185">Reference proteome</keyword>
<gene>
    <name evidence="1" type="ORF">AQUSIP_12840</name>
</gene>
<evidence type="ECO:0008006" key="3">
    <source>
        <dbReference type="Google" id="ProtNLM"/>
    </source>
</evidence>
<organism evidence="1 2">
    <name type="scientific">Aquicella siphonis</name>
    <dbReference type="NCBI Taxonomy" id="254247"/>
    <lineage>
        <taxon>Bacteria</taxon>
        <taxon>Pseudomonadati</taxon>
        <taxon>Pseudomonadota</taxon>
        <taxon>Gammaproteobacteria</taxon>
        <taxon>Legionellales</taxon>
        <taxon>Coxiellaceae</taxon>
        <taxon>Aquicella</taxon>
    </lineage>
</organism>
<name>A0A5E4PHX7_9COXI</name>
<evidence type="ECO:0000313" key="1">
    <source>
        <dbReference type="EMBL" id="VVC75983.1"/>
    </source>
</evidence>
<sequence length="123" mass="13652">MDAYHYFSNDLVSSNVGDLLTTDGLTLSQQRILRRLMTVPGSYIFHPDYGAGLPSYIGVPFTVQLKNLIIGLIKQQMYLEESVAKTPPPTVQLTSNYGALYVNVEYTESATRSIVVLTFKVSV</sequence>
<dbReference type="OrthoDB" id="8450990at2"/>
<reference evidence="1 2" key="1">
    <citation type="submission" date="2019-08" db="EMBL/GenBank/DDBJ databases">
        <authorList>
            <person name="Guy L."/>
        </authorList>
    </citation>
    <scope>NUCLEOTIDE SEQUENCE [LARGE SCALE GENOMIC DNA]</scope>
    <source>
        <strain evidence="1 2">SGT-108</strain>
    </source>
</reference>
<evidence type="ECO:0000313" key="2">
    <source>
        <dbReference type="Proteomes" id="UP000324194"/>
    </source>
</evidence>
<dbReference type="RefSeq" id="WP_148339239.1">
    <property type="nucleotide sequence ID" value="NZ_LR699119.1"/>
</dbReference>
<dbReference type="Proteomes" id="UP000324194">
    <property type="component" value="Chromosome 1"/>
</dbReference>
<accession>A0A5E4PHX7</accession>
<protein>
    <recommendedName>
        <fullName evidence="3">IraD/Gp25-like domain-containing protein</fullName>
    </recommendedName>
</protein>